<keyword evidence="1" id="KW-1133">Transmembrane helix</keyword>
<dbReference type="Proteomes" id="UP000241434">
    <property type="component" value="Unassembled WGS sequence"/>
</dbReference>
<dbReference type="RefSeq" id="WP_106777293.1">
    <property type="nucleotide sequence ID" value="NZ_JYGE01000007.1"/>
</dbReference>
<protein>
    <recommendedName>
        <fullName evidence="2">Prepilin type IV endopeptidase peptidase domain-containing protein</fullName>
    </recommendedName>
</protein>
<comment type="caution">
    <text evidence="3">The sequence shown here is derived from an EMBL/GenBank/DDBJ whole genome shotgun (WGS) entry which is preliminary data.</text>
</comment>
<sequence>MYAYFLFLALFEVIIVNIVLDNRGIELNNMEKLAVFLVISIMIQYCIVVCMDFYYLLRIIFSIPILFIVSYTDTKFRLVFDEDLICGIIVQVGIVLTFIIIDIVYIKKYSPIGLNCTFTEKIASLYGKIEKGIFNKGELGIYFNHLSYLFEDIKRNIYGSIALFLVSYVIAKSTEAMGMGDVLYFSFIASFTDVSISFFIFFASFIFSGLYCIFLRIFDKKSFFNGLISFTPFISVGFLISLCL</sequence>
<feature type="transmembrane region" description="Helical" evidence="1">
    <location>
        <begin position="183"/>
        <end position="211"/>
    </location>
</feature>
<accession>A0A2P7PYL2</accession>
<feature type="transmembrane region" description="Helical" evidence="1">
    <location>
        <begin position="223"/>
        <end position="242"/>
    </location>
</feature>
<name>A0A2P7PYL2_9FIRM</name>
<dbReference type="InterPro" id="IPR000045">
    <property type="entry name" value="Prepilin_IV_endopep_pep"/>
</dbReference>
<organism evidence="3 4">
    <name type="scientific">Peptostreptococcus russellii</name>
    <dbReference type="NCBI Taxonomy" id="215200"/>
    <lineage>
        <taxon>Bacteria</taxon>
        <taxon>Bacillati</taxon>
        <taxon>Bacillota</taxon>
        <taxon>Clostridia</taxon>
        <taxon>Peptostreptococcales</taxon>
        <taxon>Peptostreptococcaceae</taxon>
        <taxon>Peptostreptococcus</taxon>
    </lineage>
</organism>
<dbReference type="Pfam" id="PF01478">
    <property type="entry name" value="Peptidase_A24"/>
    <property type="match status" value="1"/>
</dbReference>
<gene>
    <name evidence="3" type="ORF">UF10_08020</name>
</gene>
<evidence type="ECO:0000256" key="1">
    <source>
        <dbReference type="SAM" id="Phobius"/>
    </source>
</evidence>
<feature type="transmembrane region" description="Helical" evidence="1">
    <location>
        <begin position="33"/>
        <end position="50"/>
    </location>
</feature>
<feature type="transmembrane region" description="Helical" evidence="1">
    <location>
        <begin position="84"/>
        <end position="105"/>
    </location>
</feature>
<feature type="transmembrane region" description="Helical" evidence="1">
    <location>
        <begin position="155"/>
        <end position="171"/>
    </location>
</feature>
<keyword evidence="4" id="KW-1185">Reference proteome</keyword>
<dbReference type="OrthoDB" id="1750588at2"/>
<keyword evidence="1" id="KW-0812">Transmembrane</keyword>
<evidence type="ECO:0000259" key="2">
    <source>
        <dbReference type="Pfam" id="PF01478"/>
    </source>
</evidence>
<dbReference type="EMBL" id="JYGE01000007">
    <property type="protein sequence ID" value="PSJ30803.1"/>
    <property type="molecule type" value="Genomic_DNA"/>
</dbReference>
<proteinExistence type="predicted"/>
<feature type="domain" description="Prepilin type IV endopeptidase peptidase" evidence="2">
    <location>
        <begin position="139"/>
        <end position="213"/>
    </location>
</feature>
<dbReference type="GO" id="GO:0004190">
    <property type="term" value="F:aspartic-type endopeptidase activity"/>
    <property type="evidence" value="ECO:0007669"/>
    <property type="project" value="InterPro"/>
</dbReference>
<reference evidence="3" key="1">
    <citation type="thesis" date="2015" institute="Rutgers" country="The State University of New Jersey, 14 College Farm Rd., New Brunswick, NJ, USA">
        <title>Ammonia toxicity in bacteria and its implications for treatment of and resource recovery from highly nitrogenous organic wastes.</title>
        <authorList>
            <person name="Luther A.K."/>
        </authorList>
    </citation>
    <scope>NUCLEOTIDE SEQUENCE</scope>
    <source>
        <strain evidence="3">RT-10B</strain>
    </source>
</reference>
<evidence type="ECO:0000313" key="3">
    <source>
        <dbReference type="EMBL" id="PSJ30803.1"/>
    </source>
</evidence>
<feature type="transmembrane region" description="Helical" evidence="1">
    <location>
        <begin position="5"/>
        <end position="21"/>
    </location>
</feature>
<dbReference type="GO" id="GO:0016020">
    <property type="term" value="C:membrane"/>
    <property type="evidence" value="ECO:0007669"/>
    <property type="project" value="InterPro"/>
</dbReference>
<dbReference type="AlphaFoldDB" id="A0A2P7PYL2"/>
<evidence type="ECO:0000313" key="4">
    <source>
        <dbReference type="Proteomes" id="UP000241434"/>
    </source>
</evidence>
<keyword evidence="1" id="KW-0472">Membrane</keyword>